<evidence type="ECO:0000256" key="1">
    <source>
        <dbReference type="ARBA" id="ARBA00001913"/>
    </source>
</evidence>
<gene>
    <name evidence="11" type="ORF">QO033_11685</name>
</gene>
<dbReference type="InterPro" id="IPR018511">
    <property type="entry name" value="Hemolysin-typ_Ca-bd_CS"/>
</dbReference>
<evidence type="ECO:0000256" key="9">
    <source>
        <dbReference type="SAM" id="MobiDB-lite"/>
    </source>
</evidence>
<dbReference type="InterPro" id="IPR013858">
    <property type="entry name" value="Peptidase_M10B_C"/>
</dbReference>
<dbReference type="InterPro" id="IPR011049">
    <property type="entry name" value="Serralysin-like_metalloprot_C"/>
</dbReference>
<keyword evidence="4" id="KW-0964">Secreted</keyword>
<evidence type="ECO:0000256" key="4">
    <source>
        <dbReference type="ARBA" id="ARBA00022525"/>
    </source>
</evidence>
<name>A0ABT7F158_9RHOB</name>
<dbReference type="Pfam" id="PF00353">
    <property type="entry name" value="HemolysinCabind"/>
    <property type="match status" value="12"/>
</dbReference>
<evidence type="ECO:0000313" key="11">
    <source>
        <dbReference type="EMBL" id="MDK3018340.1"/>
    </source>
</evidence>
<accession>A0ABT7F158</accession>
<evidence type="ECO:0000256" key="7">
    <source>
        <dbReference type="ARBA" id="ARBA00023026"/>
    </source>
</evidence>
<keyword evidence="5" id="KW-0800">Toxin</keyword>
<keyword evidence="7" id="KW-0843">Virulence</keyword>
<evidence type="ECO:0000259" key="10">
    <source>
        <dbReference type="Pfam" id="PF08548"/>
    </source>
</evidence>
<dbReference type="InterPro" id="IPR003995">
    <property type="entry name" value="RTX_toxin_determinant-A"/>
</dbReference>
<evidence type="ECO:0000256" key="3">
    <source>
        <dbReference type="ARBA" id="ARBA00004613"/>
    </source>
</evidence>
<evidence type="ECO:0000256" key="5">
    <source>
        <dbReference type="ARBA" id="ARBA00022656"/>
    </source>
</evidence>
<dbReference type="EMBL" id="JASNJD010000007">
    <property type="protein sequence ID" value="MDK3018340.1"/>
    <property type="molecule type" value="Genomic_DNA"/>
</dbReference>
<comment type="cofactor">
    <cofactor evidence="1">
        <name>Ca(2+)</name>
        <dbReference type="ChEBI" id="CHEBI:29108"/>
    </cofactor>
</comment>
<dbReference type="RefSeq" id="WP_284481154.1">
    <property type="nucleotide sequence ID" value="NZ_JASNJD010000007.1"/>
</dbReference>
<feature type="domain" description="Peptidase M10 serralysin C-terminal" evidence="10">
    <location>
        <begin position="285"/>
        <end position="421"/>
    </location>
</feature>
<proteinExistence type="predicted"/>
<evidence type="ECO:0000256" key="2">
    <source>
        <dbReference type="ARBA" id="ARBA00004370"/>
    </source>
</evidence>
<dbReference type="InterPro" id="IPR024079">
    <property type="entry name" value="MetalloPept_cat_dom_sf"/>
</dbReference>
<organism evidence="11 12">
    <name type="scientific">Pseudodonghicola flavimaris</name>
    <dbReference type="NCBI Taxonomy" id="3050036"/>
    <lineage>
        <taxon>Bacteria</taxon>
        <taxon>Pseudomonadati</taxon>
        <taxon>Pseudomonadota</taxon>
        <taxon>Alphaproteobacteria</taxon>
        <taxon>Rhodobacterales</taxon>
        <taxon>Paracoccaceae</taxon>
        <taxon>Pseudodonghicola</taxon>
    </lineage>
</organism>
<dbReference type="SUPFAM" id="SSF55486">
    <property type="entry name" value="Metalloproteases ('zincins'), catalytic domain"/>
    <property type="match status" value="1"/>
</dbReference>
<dbReference type="Pfam" id="PF08548">
    <property type="entry name" value="Peptidase_M10_C"/>
    <property type="match status" value="1"/>
</dbReference>
<dbReference type="PRINTS" id="PR01488">
    <property type="entry name" value="RTXTOXINA"/>
</dbReference>
<dbReference type="Proteomes" id="UP001243757">
    <property type="component" value="Unassembled WGS sequence"/>
</dbReference>
<dbReference type="PANTHER" id="PTHR38340">
    <property type="entry name" value="S-LAYER PROTEIN"/>
    <property type="match status" value="1"/>
</dbReference>
<feature type="region of interest" description="Disordered" evidence="9">
    <location>
        <begin position="713"/>
        <end position="738"/>
    </location>
</feature>
<reference evidence="11 12" key="1">
    <citation type="submission" date="2023-05" db="EMBL/GenBank/DDBJ databases">
        <title>Pseudodonghicola sp. nov.</title>
        <authorList>
            <person name="Huang J."/>
        </authorList>
    </citation>
    <scope>NUCLEOTIDE SEQUENCE [LARGE SCALE GENOMIC DNA]</scope>
    <source>
        <strain evidence="11 12">IC7</strain>
    </source>
</reference>
<dbReference type="Gene3D" id="3.40.390.10">
    <property type="entry name" value="Collagenase (Catalytic Domain)"/>
    <property type="match status" value="1"/>
</dbReference>
<keyword evidence="8" id="KW-0472">Membrane</keyword>
<evidence type="ECO:0000256" key="8">
    <source>
        <dbReference type="ARBA" id="ARBA00023136"/>
    </source>
</evidence>
<sequence>MSVYLNELNTDSLEADYWDDRLGFTDGFDGPVPEWPTPFWNLADSGLNARDGVITYNIGGNDYDADGILGATRIDAIRHALDIYETILGIDFVETDATDADLNFGDEIAGQAFANFNQSADGSIINAWVNIAQDWAGDGTLGDYYFHAALREIGTALGLGRPGNYSPDNGDMTYDVQAQWRNDTIQFSMMSYWAQDNYTAPGQATPSGSALGDVNVVGPQVVDWVTLDRMYSPMGYGLANGATGGDTVWGFNTSWTDWTPGTTGPAADTANSVFASLDTLLATSTLSLVDTGGIDTLDLSGFANSSRIDMRVTSASNIAPSLSDVGGLIGNLSLAPGTIIENIIGGAGDEVIYGNDADNIIDGGAGNDTIHGEGGNDTLFGGLGDDVLSGGNGNDFLEGGAGADIMTGGAGDDIFLYRNGGADLAAGETVTGGSGTDRVQLEGGGYFDFRRDVHASLSVERLELTGDAPGVTTVIDATYASFSSIVNETPSAGASHTLRLHIDGSTIWSPSVSFSGWNTVSDDRLELIGGENNDEIWAPNQDQTIYGNGGHDEIYIWGTGAHTEIYGGVGGDQIIFNYGNVLRPTIVVDGGADVDTIRIEGHGTFDFREVQVSSIERIAALIDPWETIIEISSEQLGTSFASNLQLEGDYWLSSPDVTLRIYAENGVSDIDVSAFTFLWWNHFGNDGYKIELLGDATDNVLIGSTNFDNLQGGAGNDTLRGGDRRDTLNGGSGDDLLDGGEGDDRMIGGLGDDIYLLQDEGDVIIENPDSGTDLIISDWDSVGLGKLVNVENLTGSATTGQILAGNYRDNVITGNIGDDRIYGSYGNDTLFGRAGDDFLDGGTGDDLMYGGAGDDTYIVFDVADAIVEWADGGVDTVETRLTFWELSDFDNVENLTGTNSEGQILGGNDLDNVIIGAAGNDTLDGGLGNDTLDGGAGDDFMSGWLGDDTYVVDSLGDTVVEGEGRGTDTVLTALASLGLTHYVGVENLTGTSAAGQTLAGNALDNVITGHIGDDALYGGAGNDTLRGLAGDDVLNGGLGDDIMNGGTGDDLYLVDSAGDQIVEWAGGGIDTVRTELAYLKLSYDNVENLTGLSAGGQTLSGNALDNVITGHIGDDALYGGLGDDWLDGRAGADIMNGGQGDDTYVVDDLADIITESFDGGVDTVRTALSALGLKAFDEVENLTGTSAAGQSLTGNALDNVLTGNTGDDLLYGRLGADQLLAGAGDDWLNGGAGADIMSGGAGDDTYVVDNAGDVIIEWFDKGIDTVRTGLASFSLGAIANVENLLATTGDGQVLGGNVLDNVITGRGGDDALYGGRGDDTLDGRRGDDLLYGRLGADQLLAGAGDDWLNGGAGADIMSGGAGDDTYVVDNAGDVIVEWFDKGIDTVRTGLASFSLGAIANVENLMATTGDGQVLGGNVLDNVITGRGGDDALYGGRGDDTLDGRRGDDLLNGGEGDDLFLFAAGFGQDRIADFHAGASGEADVISISSDLIADFADLLSRTADVGADTVITVNASNSITLLGVQKADLDSSDFWFA</sequence>
<dbReference type="InterPro" id="IPR050557">
    <property type="entry name" value="RTX_toxin/Mannuronan_C5-epim"/>
</dbReference>
<keyword evidence="6" id="KW-0677">Repeat</keyword>
<dbReference type="PRINTS" id="PR00313">
    <property type="entry name" value="CABNDNGRPT"/>
</dbReference>
<dbReference type="InterPro" id="IPR001343">
    <property type="entry name" value="Hemolysn_Ca-bd"/>
</dbReference>
<dbReference type="Gene3D" id="2.150.10.10">
    <property type="entry name" value="Serralysin-like metalloprotease, C-terminal"/>
    <property type="match status" value="7"/>
</dbReference>
<comment type="caution">
    <text evidence="11">The sequence shown here is derived from an EMBL/GenBank/DDBJ whole genome shotgun (WGS) entry which is preliminary data.</text>
</comment>
<protein>
    <submittedName>
        <fullName evidence="11">M10 family metallopeptidase C-terminal domain-containing protein</fullName>
    </submittedName>
</protein>
<dbReference type="PROSITE" id="PS00330">
    <property type="entry name" value="HEMOLYSIN_CALCIUM"/>
    <property type="match status" value="8"/>
</dbReference>
<dbReference type="PANTHER" id="PTHR38340:SF1">
    <property type="entry name" value="S-LAYER PROTEIN"/>
    <property type="match status" value="1"/>
</dbReference>
<evidence type="ECO:0000313" key="12">
    <source>
        <dbReference type="Proteomes" id="UP001243757"/>
    </source>
</evidence>
<keyword evidence="12" id="KW-1185">Reference proteome</keyword>
<dbReference type="SUPFAM" id="SSF51120">
    <property type="entry name" value="beta-Roll"/>
    <property type="match status" value="11"/>
</dbReference>
<comment type="subcellular location">
    <subcellularLocation>
        <location evidence="2">Membrane</location>
    </subcellularLocation>
    <subcellularLocation>
        <location evidence="3">Secreted</location>
    </subcellularLocation>
</comment>
<evidence type="ECO:0000256" key="6">
    <source>
        <dbReference type="ARBA" id="ARBA00022737"/>
    </source>
</evidence>